<feature type="transmembrane region" description="Helical" evidence="1">
    <location>
        <begin position="34"/>
        <end position="54"/>
    </location>
</feature>
<protein>
    <submittedName>
        <fullName evidence="4">Expressed conserved protein</fullName>
    </submittedName>
</protein>
<proteinExistence type="predicted"/>
<keyword evidence="1" id="KW-0472">Membrane</keyword>
<reference evidence="2 3" key="1">
    <citation type="journal article" date="2013" name="Nature">
        <title>The genomes of four tapeworm species reveal adaptations to parasitism.</title>
        <authorList>
            <person name="Tsai I.J."/>
            <person name="Zarowiecki M."/>
            <person name="Holroyd N."/>
            <person name="Garciarrubio A."/>
            <person name="Sanchez-Flores A."/>
            <person name="Brooks K.L."/>
            <person name="Tracey A."/>
            <person name="Bobes R.J."/>
            <person name="Fragoso G."/>
            <person name="Sciutto E."/>
            <person name="Aslett M."/>
            <person name="Beasley H."/>
            <person name="Bennett H.M."/>
            <person name="Cai J."/>
            <person name="Camicia F."/>
            <person name="Clark R."/>
            <person name="Cucher M."/>
            <person name="De Silva N."/>
            <person name="Day T.A."/>
            <person name="Deplazes P."/>
            <person name="Estrada K."/>
            <person name="Fernandez C."/>
            <person name="Holland P.W."/>
            <person name="Hou J."/>
            <person name="Hu S."/>
            <person name="Huckvale T."/>
            <person name="Hung S.S."/>
            <person name="Kamenetzky L."/>
            <person name="Keane J.A."/>
            <person name="Kiss F."/>
            <person name="Koziol U."/>
            <person name="Lambert O."/>
            <person name="Liu K."/>
            <person name="Luo X."/>
            <person name="Luo Y."/>
            <person name="Macchiaroli N."/>
            <person name="Nichol S."/>
            <person name="Paps J."/>
            <person name="Parkinson J."/>
            <person name="Pouchkina-Stantcheva N."/>
            <person name="Riddiford N."/>
            <person name="Rosenzvit M."/>
            <person name="Salinas G."/>
            <person name="Wasmuth J.D."/>
            <person name="Zamanian M."/>
            <person name="Zheng Y."/>
            <person name="Cai X."/>
            <person name="Soberon X."/>
            <person name="Olson P.D."/>
            <person name="Laclette J.P."/>
            <person name="Brehm K."/>
            <person name="Berriman M."/>
            <person name="Garciarrubio A."/>
            <person name="Bobes R.J."/>
            <person name="Fragoso G."/>
            <person name="Sanchez-Flores A."/>
            <person name="Estrada K."/>
            <person name="Cevallos M.A."/>
            <person name="Morett E."/>
            <person name="Gonzalez V."/>
            <person name="Portillo T."/>
            <person name="Ochoa-Leyva A."/>
            <person name="Jose M.V."/>
            <person name="Sciutto E."/>
            <person name="Landa A."/>
            <person name="Jimenez L."/>
            <person name="Valdes V."/>
            <person name="Carrero J.C."/>
            <person name="Larralde C."/>
            <person name="Morales-Montor J."/>
            <person name="Limon-Lason J."/>
            <person name="Soberon X."/>
            <person name="Laclette J.P."/>
        </authorList>
    </citation>
    <scope>NUCLEOTIDE SEQUENCE [LARGE SCALE GENOMIC DNA]</scope>
</reference>
<accession>A0A068WT95</accession>
<gene>
    <name evidence="2" type="ORF">EgrG_002040500</name>
</gene>
<keyword evidence="1" id="KW-1133">Transmembrane helix</keyword>
<sequence>MSNSRYSGHITTSGLESAVTQFSGDYTLPSLVDFVATTAVAYVILVFSFFPHFLPLNKHIAISTAKVENHICHACEMILLFRHSNSDADEQQCLGRSNSSSIVGAVSILVCMVPAAIVNAFLCLTACKFSLVVLSRYPVI</sequence>
<evidence type="ECO:0000313" key="2">
    <source>
        <dbReference type="EMBL" id="CDS23371.1"/>
    </source>
</evidence>
<feature type="transmembrane region" description="Helical" evidence="1">
    <location>
        <begin position="102"/>
        <end position="122"/>
    </location>
</feature>
<dbReference type="EMBL" id="LK028590">
    <property type="protein sequence ID" value="CDS23371.1"/>
    <property type="molecule type" value="Genomic_DNA"/>
</dbReference>
<dbReference type="AlphaFoldDB" id="A0A068WT95"/>
<name>A0A068WT95_ECHGR</name>
<dbReference type="Proteomes" id="UP000492820">
    <property type="component" value="Unassembled WGS sequence"/>
</dbReference>
<dbReference type="WBParaSite" id="EgrG_002040500">
    <property type="protein sequence ID" value="EgrG_002040500"/>
    <property type="gene ID" value="EgrG_002040500"/>
</dbReference>
<organism evidence="2">
    <name type="scientific">Echinococcus granulosus</name>
    <name type="common">Hydatid tapeworm</name>
    <dbReference type="NCBI Taxonomy" id="6210"/>
    <lineage>
        <taxon>Eukaryota</taxon>
        <taxon>Metazoa</taxon>
        <taxon>Spiralia</taxon>
        <taxon>Lophotrochozoa</taxon>
        <taxon>Platyhelminthes</taxon>
        <taxon>Cestoda</taxon>
        <taxon>Eucestoda</taxon>
        <taxon>Cyclophyllidea</taxon>
        <taxon>Taeniidae</taxon>
        <taxon>Echinococcus</taxon>
        <taxon>Echinococcus granulosus group</taxon>
    </lineage>
</organism>
<reference evidence="2" key="2">
    <citation type="submission" date="2014-06" db="EMBL/GenBank/DDBJ databases">
        <authorList>
            <person name="Aslett M."/>
        </authorList>
    </citation>
    <scope>NUCLEOTIDE SEQUENCE</scope>
</reference>
<reference evidence="4" key="3">
    <citation type="submission" date="2020-10" db="UniProtKB">
        <authorList>
            <consortium name="WormBaseParasite"/>
        </authorList>
    </citation>
    <scope>IDENTIFICATION</scope>
</reference>
<evidence type="ECO:0000313" key="3">
    <source>
        <dbReference type="Proteomes" id="UP000492820"/>
    </source>
</evidence>
<evidence type="ECO:0000256" key="1">
    <source>
        <dbReference type="SAM" id="Phobius"/>
    </source>
</evidence>
<evidence type="ECO:0000313" key="4">
    <source>
        <dbReference type="WBParaSite" id="EgrG_002040500"/>
    </source>
</evidence>
<keyword evidence="1" id="KW-0812">Transmembrane</keyword>